<evidence type="ECO:0000313" key="1">
    <source>
        <dbReference type="EMBL" id="KAF5400576.1"/>
    </source>
</evidence>
<dbReference type="Proteomes" id="UP000748531">
    <property type="component" value="Unassembled WGS sequence"/>
</dbReference>
<proteinExistence type="predicted"/>
<accession>A0A8J4TG55</accession>
<organism evidence="1 2">
    <name type="scientific">Paragonimus heterotremus</name>
    <dbReference type="NCBI Taxonomy" id="100268"/>
    <lineage>
        <taxon>Eukaryota</taxon>
        <taxon>Metazoa</taxon>
        <taxon>Spiralia</taxon>
        <taxon>Lophotrochozoa</taxon>
        <taxon>Platyhelminthes</taxon>
        <taxon>Trematoda</taxon>
        <taxon>Digenea</taxon>
        <taxon>Plagiorchiida</taxon>
        <taxon>Troglotremata</taxon>
        <taxon>Troglotrematidae</taxon>
        <taxon>Paragonimus</taxon>
    </lineage>
</organism>
<gene>
    <name evidence="1" type="ORF">PHET_06231</name>
</gene>
<comment type="caution">
    <text evidence="1">The sequence shown here is derived from an EMBL/GenBank/DDBJ whole genome shotgun (WGS) entry which is preliminary data.</text>
</comment>
<sequence>MARLADRLGTAFQTHQSNFKFESSLQLLLDNCKSLLHKSVQRIENFVRDFSKNYPSLTKLNGGIRLLEENLNDVHFYHYL</sequence>
<reference evidence="1" key="1">
    <citation type="submission" date="2019-05" db="EMBL/GenBank/DDBJ databases">
        <title>Annotation for the trematode Paragonimus heterotremus.</title>
        <authorList>
            <person name="Choi Y.-J."/>
        </authorList>
    </citation>
    <scope>NUCLEOTIDE SEQUENCE</scope>
    <source>
        <strain evidence="1">LC</strain>
    </source>
</reference>
<keyword evidence="2" id="KW-1185">Reference proteome</keyword>
<protein>
    <submittedName>
        <fullName evidence="1">Uncharacterized protein</fullName>
    </submittedName>
</protein>
<evidence type="ECO:0000313" key="2">
    <source>
        <dbReference type="Proteomes" id="UP000748531"/>
    </source>
</evidence>
<name>A0A8J4TG55_9TREM</name>
<dbReference type="AlphaFoldDB" id="A0A8J4TG55"/>
<dbReference type="EMBL" id="LUCH01003083">
    <property type="protein sequence ID" value="KAF5400576.1"/>
    <property type="molecule type" value="Genomic_DNA"/>
</dbReference>